<sequence length="460" mass="46830">MSRSRSLSVRSALAPTVVLAVLLPVLTVGAALLADGQVDDGRGARSPATADLESTTLVCPTARTDGRILVATDGDQPGAVSVGRVDDSDDLQVAPDEIAETDADGARLVRADGALAPGLVAGRSAGPRLSAYDCPVTSSDQWFTGVGAGATHTSVLELTNPDTGPAVASVTVYSQSGPVSTPRLRGIAVAGGSTVRLDLATVVPRREELALHVTSDRGRVAAAVLDTYDELGRPEPTTEFLPAQADPSSSNVLLGVPTGPGKRTLVLANGGPDVVRVDLELVTEQSVFAPAGVRELAVDPGSVKVLALQKLLSSKPADGAIGLALTSSAPITATLRSFADGDLVQTVAGARVAGETLLALPEGDKRLLVAGARGIGVVSVVGFTADGEEVSRRRVEIGPDRGVSLRLSSRAQLVRVVPERTSVVASVIVTATGRSGGAAVVPLRELVRQGLVPDVRPGLS</sequence>
<protein>
    <submittedName>
        <fullName evidence="1">Unannotated protein</fullName>
    </submittedName>
</protein>
<name>A0A6J6PD51_9ZZZZ</name>
<dbReference type="AlphaFoldDB" id="A0A6J6PD51"/>
<evidence type="ECO:0000313" key="1">
    <source>
        <dbReference type="EMBL" id="CAB4694595.1"/>
    </source>
</evidence>
<accession>A0A6J6PD51</accession>
<reference evidence="1" key="1">
    <citation type="submission" date="2020-05" db="EMBL/GenBank/DDBJ databases">
        <authorList>
            <person name="Chiriac C."/>
            <person name="Salcher M."/>
            <person name="Ghai R."/>
            <person name="Kavagutti S V."/>
        </authorList>
    </citation>
    <scope>NUCLEOTIDE SEQUENCE</scope>
</reference>
<dbReference type="EMBL" id="CAEZXR010000050">
    <property type="protein sequence ID" value="CAB4694595.1"/>
    <property type="molecule type" value="Genomic_DNA"/>
</dbReference>
<dbReference type="InterPro" id="IPR043777">
    <property type="entry name" value="DUF5719"/>
</dbReference>
<dbReference type="Pfam" id="PF18986">
    <property type="entry name" value="DUF5719"/>
    <property type="match status" value="1"/>
</dbReference>
<organism evidence="1">
    <name type="scientific">freshwater metagenome</name>
    <dbReference type="NCBI Taxonomy" id="449393"/>
    <lineage>
        <taxon>unclassified sequences</taxon>
        <taxon>metagenomes</taxon>
        <taxon>ecological metagenomes</taxon>
    </lineage>
</organism>
<gene>
    <name evidence="1" type="ORF">UFOPK2579_00609</name>
</gene>
<proteinExistence type="predicted"/>